<comment type="catalytic activity">
    <reaction evidence="9">
        <text>(2S)-2-[5-amino-1-(5-phospho-beta-D-ribosyl)imidazole-4-carboxamido]succinate = 5-amino-1-(5-phospho-beta-D-ribosyl)imidazole-4-carboxamide + fumarate</text>
        <dbReference type="Rhea" id="RHEA:23920"/>
        <dbReference type="ChEBI" id="CHEBI:29806"/>
        <dbReference type="ChEBI" id="CHEBI:58443"/>
        <dbReference type="ChEBI" id="CHEBI:58475"/>
        <dbReference type="EC" id="4.3.2.2"/>
    </reaction>
</comment>
<evidence type="ECO:0000256" key="6">
    <source>
        <dbReference type="ARBA" id="ARBA00022755"/>
    </source>
</evidence>
<dbReference type="InterPro" id="IPR004769">
    <property type="entry name" value="Pur_lyase"/>
</dbReference>
<comment type="pathway">
    <text evidence="2 9">Purine metabolism; AMP biosynthesis via de novo pathway; AMP from IMP: step 2/2.</text>
</comment>
<dbReference type="Gene3D" id="1.10.40.30">
    <property type="entry name" value="Fumarase/aspartase (C-terminal domain)"/>
    <property type="match status" value="1"/>
</dbReference>
<accession>A0A7S4BEL0</accession>
<evidence type="ECO:0000313" key="12">
    <source>
        <dbReference type="EMBL" id="CAE0763527.1"/>
    </source>
</evidence>
<dbReference type="InterPro" id="IPR008948">
    <property type="entry name" value="L-Aspartase-like"/>
</dbReference>
<name>A0A7S4BEL0_CHRCT</name>
<sequence length="412" mass="45622">MVPTLGQLDGEACQALRHISDDFSVADAEKVKAIEKTTNHDVKAVEYFLKQAAMEARTADGRAVAGLQDNLEFFHFACTSEDINNLSYALMLLEARRDVMVPVMQDIIDRVVEQAHQFAEVPMLSHTHGQPATPTTMGKELANVAHRLRAQLKAVEAVEILGKIAGAVGSYNAHVSACPDSDWPTFAKRFVESLGLSHNPYVTQIEPHDFIAELFHAFERFNTVLLDFARDMWTYISKGYFKQRVIKGEVGSSTMPHKVNPIDFENAEGNLGLANAIFSHLSAKLPISRMQRDLTDSTVMRNLGVAFGHAIIAYQSLLKGMTKVQINESALAADLESNWEVLAEPVQTVMRVHGVESPYEKLKELTRGQRVNAEGMRKFVESLEIPQDAKERLLALTPANYLGHAAALARAI</sequence>
<dbReference type="UniPathway" id="UPA00075">
    <property type="reaction ID" value="UER00336"/>
</dbReference>
<evidence type="ECO:0000256" key="2">
    <source>
        <dbReference type="ARBA" id="ARBA00004734"/>
    </source>
</evidence>
<gene>
    <name evidence="12" type="ORF">PCAR00345_LOCUS16139</name>
</gene>
<dbReference type="NCBIfam" id="TIGR00928">
    <property type="entry name" value="purB"/>
    <property type="match status" value="1"/>
</dbReference>
<proteinExistence type="inferred from homology"/>
<comment type="pathway">
    <text evidence="1 9">Purine metabolism; IMP biosynthesis via de novo pathway; 5-amino-1-(5-phospho-D-ribosyl)imidazole-4-carboxamide from 5-amino-1-(5-phospho-D-ribosyl)imidazole-4-carboxylate: step 2/2.</text>
</comment>
<comment type="similarity">
    <text evidence="3 9">Belongs to the lyase 1 family. Adenylosuccinate lyase subfamily.</text>
</comment>
<dbReference type="GO" id="GO:0006189">
    <property type="term" value="P:'de novo' IMP biosynthetic process"/>
    <property type="evidence" value="ECO:0007669"/>
    <property type="project" value="UniProtKB-UniPathway"/>
</dbReference>
<evidence type="ECO:0000256" key="7">
    <source>
        <dbReference type="ARBA" id="ARBA00023239"/>
    </source>
</evidence>
<dbReference type="InterPro" id="IPR020557">
    <property type="entry name" value="Fumarate_lyase_CS"/>
</dbReference>
<dbReference type="CDD" id="cd01598">
    <property type="entry name" value="PurB"/>
    <property type="match status" value="1"/>
</dbReference>
<dbReference type="Gene3D" id="1.20.200.10">
    <property type="entry name" value="Fumarase/aspartase (Central domain)"/>
    <property type="match status" value="1"/>
</dbReference>
<evidence type="ECO:0000256" key="3">
    <source>
        <dbReference type="ARBA" id="ARBA00008273"/>
    </source>
</evidence>
<dbReference type="UniPathway" id="UPA00074">
    <property type="reaction ID" value="UER00132"/>
</dbReference>
<dbReference type="Gene3D" id="1.10.275.10">
    <property type="entry name" value="Fumarase/aspartase (N-terminal domain)"/>
    <property type="match status" value="1"/>
</dbReference>
<dbReference type="EC" id="4.3.2.2" evidence="4 9"/>
<dbReference type="PANTHER" id="PTHR43411:SF1">
    <property type="entry name" value="ADENYLOSUCCINATE LYASE"/>
    <property type="match status" value="1"/>
</dbReference>
<dbReference type="PRINTS" id="PR00149">
    <property type="entry name" value="FUMRATELYASE"/>
</dbReference>
<dbReference type="GO" id="GO:0004018">
    <property type="term" value="F:N6-(1,2-dicarboxyethyl)AMP AMP-lyase (fumarate-forming) activity"/>
    <property type="evidence" value="ECO:0007669"/>
    <property type="project" value="InterPro"/>
</dbReference>
<comment type="catalytic activity">
    <reaction evidence="9">
        <text>N(6)-(1,2-dicarboxyethyl)-AMP = fumarate + AMP</text>
        <dbReference type="Rhea" id="RHEA:16853"/>
        <dbReference type="ChEBI" id="CHEBI:29806"/>
        <dbReference type="ChEBI" id="CHEBI:57567"/>
        <dbReference type="ChEBI" id="CHEBI:456215"/>
        <dbReference type="EC" id="4.3.2.2"/>
    </reaction>
</comment>
<dbReference type="InterPro" id="IPR024083">
    <property type="entry name" value="Fumarase/histidase_N"/>
</dbReference>
<dbReference type="SUPFAM" id="SSF48557">
    <property type="entry name" value="L-aspartase-like"/>
    <property type="match status" value="1"/>
</dbReference>
<dbReference type="InterPro" id="IPR022761">
    <property type="entry name" value="Fumarate_lyase_N"/>
</dbReference>
<keyword evidence="6 9" id="KW-0658">Purine biosynthesis</keyword>
<feature type="domain" description="Adenylosuccinate lyase PurB C-terminal" evidence="11">
    <location>
        <begin position="288"/>
        <end position="402"/>
    </location>
</feature>
<dbReference type="Pfam" id="PF08328">
    <property type="entry name" value="ASL_C"/>
    <property type="match status" value="1"/>
</dbReference>
<reference evidence="12" key="1">
    <citation type="submission" date="2021-01" db="EMBL/GenBank/DDBJ databases">
        <authorList>
            <person name="Corre E."/>
            <person name="Pelletier E."/>
            <person name="Niang G."/>
            <person name="Scheremetjew M."/>
            <person name="Finn R."/>
            <person name="Kale V."/>
            <person name="Holt S."/>
            <person name="Cochrane G."/>
            <person name="Meng A."/>
            <person name="Brown T."/>
            <person name="Cohen L."/>
        </authorList>
    </citation>
    <scope>NUCLEOTIDE SEQUENCE</scope>
    <source>
        <strain evidence="12">CCMP645</strain>
    </source>
</reference>
<evidence type="ECO:0000256" key="8">
    <source>
        <dbReference type="ARBA" id="ARBA00030717"/>
    </source>
</evidence>
<dbReference type="Pfam" id="PF00206">
    <property type="entry name" value="Lyase_1"/>
    <property type="match status" value="1"/>
</dbReference>
<dbReference type="InterPro" id="IPR047136">
    <property type="entry name" value="PurB_bact"/>
</dbReference>
<evidence type="ECO:0000259" key="11">
    <source>
        <dbReference type="Pfam" id="PF08328"/>
    </source>
</evidence>
<dbReference type="EMBL" id="HBIZ01025505">
    <property type="protein sequence ID" value="CAE0763527.1"/>
    <property type="molecule type" value="Transcribed_RNA"/>
</dbReference>
<keyword evidence="7 9" id="KW-0456">Lyase</keyword>
<organism evidence="12">
    <name type="scientific">Chrysotila carterae</name>
    <name type="common">Marine alga</name>
    <name type="synonym">Syracosphaera carterae</name>
    <dbReference type="NCBI Taxonomy" id="13221"/>
    <lineage>
        <taxon>Eukaryota</taxon>
        <taxon>Haptista</taxon>
        <taxon>Haptophyta</taxon>
        <taxon>Prymnesiophyceae</taxon>
        <taxon>Isochrysidales</taxon>
        <taxon>Isochrysidaceae</taxon>
        <taxon>Chrysotila</taxon>
    </lineage>
</organism>
<evidence type="ECO:0000259" key="10">
    <source>
        <dbReference type="Pfam" id="PF00206"/>
    </source>
</evidence>
<evidence type="ECO:0000256" key="1">
    <source>
        <dbReference type="ARBA" id="ARBA00004706"/>
    </source>
</evidence>
<dbReference type="InterPro" id="IPR000362">
    <property type="entry name" value="Fumarate_lyase_fam"/>
</dbReference>
<dbReference type="PROSITE" id="PS00163">
    <property type="entry name" value="FUMARATE_LYASES"/>
    <property type="match status" value="1"/>
</dbReference>
<dbReference type="FunFam" id="1.20.200.10:FF:000004">
    <property type="entry name" value="Adenylosuccinate lyase"/>
    <property type="match status" value="1"/>
</dbReference>
<dbReference type="AlphaFoldDB" id="A0A7S4BEL0"/>
<evidence type="ECO:0000256" key="5">
    <source>
        <dbReference type="ARBA" id="ARBA00017058"/>
    </source>
</evidence>
<dbReference type="FunFam" id="1.10.40.30:FF:000004">
    <property type="entry name" value="Adenylosuccinate lyase"/>
    <property type="match status" value="1"/>
</dbReference>
<dbReference type="InterPro" id="IPR013539">
    <property type="entry name" value="PurB_C"/>
</dbReference>
<dbReference type="GO" id="GO:0044208">
    <property type="term" value="P:'de novo' AMP biosynthetic process"/>
    <property type="evidence" value="ECO:0007669"/>
    <property type="project" value="UniProtKB-UniPathway"/>
</dbReference>
<dbReference type="PANTHER" id="PTHR43411">
    <property type="entry name" value="ADENYLOSUCCINATE LYASE"/>
    <property type="match status" value="1"/>
</dbReference>
<evidence type="ECO:0000256" key="4">
    <source>
        <dbReference type="ARBA" id="ARBA00012339"/>
    </source>
</evidence>
<evidence type="ECO:0000256" key="9">
    <source>
        <dbReference type="RuleBase" id="RU361172"/>
    </source>
</evidence>
<feature type="domain" description="Fumarate lyase N-terminal" evidence="10">
    <location>
        <begin position="12"/>
        <end position="269"/>
    </location>
</feature>
<protein>
    <recommendedName>
        <fullName evidence="5 9">Adenylosuccinate lyase</fullName>
        <shortName evidence="9">ASL</shortName>
        <ecNumber evidence="4 9">4.3.2.2</ecNumber>
    </recommendedName>
    <alternativeName>
        <fullName evidence="8 9">Adenylosuccinase</fullName>
    </alternativeName>
</protein>
<dbReference type="NCBIfam" id="NF006764">
    <property type="entry name" value="PRK09285.1"/>
    <property type="match status" value="1"/>
</dbReference>